<reference evidence="2 3" key="1">
    <citation type="submission" date="2023-03" db="EMBL/GenBank/DDBJ databases">
        <title>YIM 133296 draft genome.</title>
        <authorList>
            <person name="Xiong L."/>
        </authorList>
    </citation>
    <scope>NUCLEOTIDE SEQUENCE [LARGE SCALE GENOMIC DNA]</scope>
    <source>
        <strain evidence="2 3">YIM 133296</strain>
    </source>
</reference>
<dbReference type="InterPro" id="IPR003737">
    <property type="entry name" value="GlcNAc_PI_deacetylase-related"/>
</dbReference>
<gene>
    <name evidence="2" type="ORF">P4R38_12040</name>
</gene>
<dbReference type="PANTHER" id="PTHR12993">
    <property type="entry name" value="N-ACETYLGLUCOSAMINYL-PHOSPHATIDYLINOSITOL DE-N-ACETYLASE-RELATED"/>
    <property type="match status" value="1"/>
</dbReference>
<dbReference type="PANTHER" id="PTHR12993:SF26">
    <property type="entry name" value="1D-MYO-INOSITOL 2-ACETAMIDO-2-DEOXY-ALPHA-D-GLUCOPYRANOSIDE DEACETYLASE"/>
    <property type="match status" value="1"/>
</dbReference>
<organism evidence="2 3">
    <name type="scientific">Luteipulveratus flavus</name>
    <dbReference type="NCBI Taxonomy" id="3031728"/>
    <lineage>
        <taxon>Bacteria</taxon>
        <taxon>Bacillati</taxon>
        <taxon>Actinomycetota</taxon>
        <taxon>Actinomycetes</taxon>
        <taxon>Micrococcales</taxon>
        <taxon>Dermacoccaceae</taxon>
        <taxon>Luteipulveratus</taxon>
    </lineage>
</organism>
<protein>
    <submittedName>
        <fullName evidence="2">PIG-L family deacetylase</fullName>
    </submittedName>
</protein>
<evidence type="ECO:0000256" key="1">
    <source>
        <dbReference type="ARBA" id="ARBA00022833"/>
    </source>
</evidence>
<dbReference type="Proteomes" id="UP001528912">
    <property type="component" value="Unassembled WGS sequence"/>
</dbReference>
<accession>A0ABT6C9G4</accession>
<dbReference type="Gene3D" id="3.40.50.10320">
    <property type="entry name" value="LmbE-like"/>
    <property type="match status" value="1"/>
</dbReference>
<dbReference type="SUPFAM" id="SSF102588">
    <property type="entry name" value="LmbE-like"/>
    <property type="match status" value="1"/>
</dbReference>
<dbReference type="InterPro" id="IPR024078">
    <property type="entry name" value="LmbE-like_dom_sf"/>
</dbReference>
<keyword evidence="3" id="KW-1185">Reference proteome</keyword>
<evidence type="ECO:0000313" key="3">
    <source>
        <dbReference type="Proteomes" id="UP001528912"/>
    </source>
</evidence>
<dbReference type="RefSeq" id="WP_277192351.1">
    <property type="nucleotide sequence ID" value="NZ_JAROAV010000031.1"/>
</dbReference>
<name>A0ABT6C9G4_9MICO</name>
<proteinExistence type="predicted"/>
<comment type="caution">
    <text evidence="2">The sequence shown here is derived from an EMBL/GenBank/DDBJ whole genome shotgun (WGS) entry which is preliminary data.</text>
</comment>
<dbReference type="Pfam" id="PF02585">
    <property type="entry name" value="PIG-L"/>
    <property type="match status" value="1"/>
</dbReference>
<sequence>MRLLFVHAHPDDEFLWTGVSIAHHVAAGDEVHVLTMTAGEEGEVIPADLAHLELPAGEERDPEGADPLAVVRHAELAAAMDVMGVASWTLLEGYRDSGMVGTASARHPRAFASAPVEEVATEVAALIERLGCDVVVTYDERGGYGHPDHIQTHRVTVAAVRELASPPRLFAVLTPRSWAVEDRAWAAAVPADRLEEWGVVPPPEPYAPELSVADDTVVTHATVDPGAVAVQARALACHRTQVRVLADDAYCLSNDVLARLSGREGFVEIDPADGRTVAGSGARRTGLEGR</sequence>
<keyword evidence="1" id="KW-0862">Zinc</keyword>
<dbReference type="EMBL" id="JAROAV010000031">
    <property type="protein sequence ID" value="MDF8264977.1"/>
    <property type="molecule type" value="Genomic_DNA"/>
</dbReference>
<evidence type="ECO:0000313" key="2">
    <source>
        <dbReference type="EMBL" id="MDF8264977.1"/>
    </source>
</evidence>